<dbReference type="PANTHER" id="PTHR30349:SF41">
    <property type="entry name" value="INTEGRASE_RECOMBINASE PROTEIN MJ0367-RELATED"/>
    <property type="match status" value="1"/>
</dbReference>
<dbReference type="GO" id="GO:0006310">
    <property type="term" value="P:DNA recombination"/>
    <property type="evidence" value="ECO:0007669"/>
    <property type="project" value="UniProtKB-KW"/>
</dbReference>
<dbReference type="AlphaFoldDB" id="A0A099KTX4"/>
<evidence type="ECO:0000256" key="4">
    <source>
        <dbReference type="ARBA" id="ARBA00023172"/>
    </source>
</evidence>
<dbReference type="RefSeq" id="WP_033082269.1">
    <property type="nucleotide sequence ID" value="NZ_JQEC01000022.1"/>
</dbReference>
<dbReference type="Proteomes" id="UP000029868">
    <property type="component" value="Unassembled WGS sequence"/>
</dbReference>
<dbReference type="GO" id="GO:0003677">
    <property type="term" value="F:DNA binding"/>
    <property type="evidence" value="ECO:0007669"/>
    <property type="project" value="UniProtKB-KW"/>
</dbReference>
<dbReference type="EMBL" id="JQEC01000022">
    <property type="protein sequence ID" value="KGJ93600.1"/>
    <property type="molecule type" value="Genomic_DNA"/>
</dbReference>
<comment type="caution">
    <text evidence="6">The sequence shown here is derived from an EMBL/GenBank/DDBJ whole genome shotgun (WGS) entry which is preliminary data.</text>
</comment>
<protein>
    <submittedName>
        <fullName evidence="6">Integrase family protein</fullName>
    </submittedName>
</protein>
<accession>A0A099KTX4</accession>
<dbReference type="InterPro" id="IPR013762">
    <property type="entry name" value="Integrase-like_cat_sf"/>
</dbReference>
<dbReference type="GO" id="GO:0015074">
    <property type="term" value="P:DNA integration"/>
    <property type="evidence" value="ECO:0007669"/>
    <property type="project" value="UniProtKB-KW"/>
</dbReference>
<dbReference type="PATRIC" id="fig|28229.3.peg.2207"/>
<feature type="domain" description="Tyr recombinase" evidence="5">
    <location>
        <begin position="127"/>
        <end position="336"/>
    </location>
</feature>
<evidence type="ECO:0000259" key="5">
    <source>
        <dbReference type="PROSITE" id="PS51898"/>
    </source>
</evidence>
<proteinExistence type="inferred from homology"/>
<gene>
    <name evidence="6" type="ORF">GAB14E_0414</name>
</gene>
<dbReference type="CDD" id="cd00397">
    <property type="entry name" value="DNA_BRE_C"/>
    <property type="match status" value="1"/>
</dbReference>
<dbReference type="InterPro" id="IPR011010">
    <property type="entry name" value="DNA_brk_join_enz"/>
</dbReference>
<sequence length="363" mass="42224">MKKHNINNERIKRKYLTFMKEAKRHSEASLDCIAKAINRFEEYNRYKDFKAFHFNQAVGFKNTLLTQKSLKTGENLSKSTINGTCNHLKVFFQWLAQQTGYKSRFNYTDADYFNLSEKDTRIAGAKRKKPVATLEQIIHVLEKMPNNTDIEKRNKAIMAFTILTGARDSAIASFKVKHVDLINGSVFQDAREVKTKFSKTFTTYFFPVGRLPIKILAEWIEHIKVELLFSHDDPLFPKTKVANTKEKKFSACGVLKEHWSTANPIRDIFKRSFKAAGLQYFNPHSFRDTLVRIGEQLCQTPEEFKSWSQNLGHAGVLTTLYSYGDVPDYRQAELIKKLNQPRTSQTPEKQKEFEEMFNKMMNK</sequence>
<dbReference type="InterPro" id="IPR002104">
    <property type="entry name" value="Integrase_catalytic"/>
</dbReference>
<organism evidence="6 7">
    <name type="scientific">Colwellia psychrerythraea</name>
    <name type="common">Vibrio psychroerythus</name>
    <dbReference type="NCBI Taxonomy" id="28229"/>
    <lineage>
        <taxon>Bacteria</taxon>
        <taxon>Pseudomonadati</taxon>
        <taxon>Pseudomonadota</taxon>
        <taxon>Gammaproteobacteria</taxon>
        <taxon>Alteromonadales</taxon>
        <taxon>Colwelliaceae</taxon>
        <taxon>Colwellia</taxon>
    </lineage>
</organism>
<dbReference type="SUPFAM" id="SSF56349">
    <property type="entry name" value="DNA breaking-rejoining enzymes"/>
    <property type="match status" value="1"/>
</dbReference>
<dbReference type="Pfam" id="PF00589">
    <property type="entry name" value="Phage_integrase"/>
    <property type="match status" value="1"/>
</dbReference>
<evidence type="ECO:0000313" key="7">
    <source>
        <dbReference type="Proteomes" id="UP000029868"/>
    </source>
</evidence>
<keyword evidence="4" id="KW-0233">DNA recombination</keyword>
<keyword evidence="3" id="KW-0238">DNA-binding</keyword>
<dbReference type="PROSITE" id="PS51898">
    <property type="entry name" value="TYR_RECOMBINASE"/>
    <property type="match status" value="1"/>
</dbReference>
<comment type="similarity">
    <text evidence="1">Belongs to the 'phage' integrase family.</text>
</comment>
<dbReference type="InterPro" id="IPR050090">
    <property type="entry name" value="Tyrosine_recombinase_XerCD"/>
</dbReference>
<evidence type="ECO:0000256" key="2">
    <source>
        <dbReference type="ARBA" id="ARBA00022908"/>
    </source>
</evidence>
<evidence type="ECO:0000256" key="3">
    <source>
        <dbReference type="ARBA" id="ARBA00023125"/>
    </source>
</evidence>
<dbReference type="PANTHER" id="PTHR30349">
    <property type="entry name" value="PHAGE INTEGRASE-RELATED"/>
    <property type="match status" value="1"/>
</dbReference>
<reference evidence="6 7" key="1">
    <citation type="submission" date="2014-08" db="EMBL/GenBank/DDBJ databases">
        <title>Genomic and Phenotypic Diversity of Colwellia psychrerythraea strains from Disparate Marine Basins.</title>
        <authorList>
            <person name="Techtmann S.M."/>
            <person name="Stelling S.C."/>
            <person name="Utturkar S.M."/>
            <person name="Alshibli N."/>
            <person name="Harris A."/>
            <person name="Brown S.D."/>
            <person name="Hazen T.C."/>
        </authorList>
    </citation>
    <scope>NUCLEOTIDE SEQUENCE [LARGE SCALE GENOMIC DNA]</scope>
    <source>
        <strain evidence="6 7">GAB14E</strain>
    </source>
</reference>
<name>A0A099KTX4_COLPS</name>
<evidence type="ECO:0000256" key="1">
    <source>
        <dbReference type="ARBA" id="ARBA00008857"/>
    </source>
</evidence>
<dbReference type="Gene3D" id="1.10.443.10">
    <property type="entry name" value="Intergrase catalytic core"/>
    <property type="match status" value="1"/>
</dbReference>
<dbReference type="OrthoDB" id="7354488at2"/>
<keyword evidence="2" id="KW-0229">DNA integration</keyword>
<evidence type="ECO:0000313" key="6">
    <source>
        <dbReference type="EMBL" id="KGJ93600.1"/>
    </source>
</evidence>